<feature type="region of interest" description="Disordered" evidence="2">
    <location>
        <begin position="1"/>
        <end position="23"/>
    </location>
</feature>
<dbReference type="InterPro" id="IPR011051">
    <property type="entry name" value="RmlC_Cupin_sf"/>
</dbReference>
<dbReference type="Pfam" id="PF01381">
    <property type="entry name" value="HTH_3"/>
    <property type="match status" value="1"/>
</dbReference>
<evidence type="ECO:0000313" key="5">
    <source>
        <dbReference type="Proteomes" id="UP000059074"/>
    </source>
</evidence>
<feature type="domain" description="HTH cro/C1-type" evidence="3">
    <location>
        <begin position="76"/>
        <end position="130"/>
    </location>
</feature>
<dbReference type="Pfam" id="PF07883">
    <property type="entry name" value="Cupin_2"/>
    <property type="match status" value="1"/>
</dbReference>
<gene>
    <name evidence="4" type="ORF">APY04_2723</name>
</gene>
<dbReference type="SUPFAM" id="SSF47413">
    <property type="entry name" value="lambda repressor-like DNA-binding domains"/>
    <property type="match status" value="1"/>
</dbReference>
<dbReference type="GO" id="GO:0005829">
    <property type="term" value="C:cytosol"/>
    <property type="evidence" value="ECO:0007669"/>
    <property type="project" value="TreeGrafter"/>
</dbReference>
<dbReference type="PATRIC" id="fig|121290.4.peg.12"/>
<dbReference type="EMBL" id="LMTR01000078">
    <property type="protein sequence ID" value="KWT65485.1"/>
    <property type="molecule type" value="Genomic_DNA"/>
</dbReference>
<dbReference type="SUPFAM" id="SSF51182">
    <property type="entry name" value="RmlC-like cupins"/>
    <property type="match status" value="1"/>
</dbReference>
<dbReference type="PANTHER" id="PTHR46797">
    <property type="entry name" value="HTH-TYPE TRANSCRIPTIONAL REGULATOR"/>
    <property type="match status" value="1"/>
</dbReference>
<keyword evidence="1" id="KW-0238">DNA-binding</keyword>
<dbReference type="CDD" id="cd02209">
    <property type="entry name" value="cupin_XRE_C"/>
    <property type="match status" value="1"/>
</dbReference>
<name>A0A125NU43_HYPSL</name>
<dbReference type="PROSITE" id="PS50943">
    <property type="entry name" value="HTH_CROC1"/>
    <property type="match status" value="1"/>
</dbReference>
<reference evidence="4 5" key="1">
    <citation type="submission" date="2015-10" db="EMBL/GenBank/DDBJ databases">
        <title>Transcriptomic analysis of a linuron degrading triple-species bacterial consortium.</title>
        <authorList>
            <person name="Albers P."/>
        </authorList>
    </citation>
    <scope>NUCLEOTIDE SEQUENCE [LARGE SCALE GENOMIC DNA]</scope>
    <source>
        <strain evidence="4 5">WDL6</strain>
    </source>
</reference>
<evidence type="ECO:0000256" key="1">
    <source>
        <dbReference type="ARBA" id="ARBA00023125"/>
    </source>
</evidence>
<evidence type="ECO:0000259" key="3">
    <source>
        <dbReference type="PROSITE" id="PS50943"/>
    </source>
</evidence>
<dbReference type="InterPro" id="IPR013096">
    <property type="entry name" value="Cupin_2"/>
</dbReference>
<dbReference type="AlphaFoldDB" id="A0A125NU43"/>
<dbReference type="Gene3D" id="1.10.260.40">
    <property type="entry name" value="lambda repressor-like DNA-binding domains"/>
    <property type="match status" value="1"/>
</dbReference>
<dbReference type="GO" id="GO:0003677">
    <property type="term" value="F:DNA binding"/>
    <property type="evidence" value="ECO:0007669"/>
    <property type="project" value="UniProtKB-KW"/>
</dbReference>
<dbReference type="GO" id="GO:0003700">
    <property type="term" value="F:DNA-binding transcription factor activity"/>
    <property type="evidence" value="ECO:0007669"/>
    <property type="project" value="TreeGrafter"/>
</dbReference>
<dbReference type="InterPro" id="IPR050807">
    <property type="entry name" value="TransReg_Diox_bact_type"/>
</dbReference>
<dbReference type="InterPro" id="IPR014710">
    <property type="entry name" value="RmlC-like_jellyroll"/>
</dbReference>
<proteinExistence type="predicted"/>
<dbReference type="SMART" id="SM00530">
    <property type="entry name" value="HTH_XRE"/>
    <property type="match status" value="1"/>
</dbReference>
<accession>A0A125NU43</accession>
<evidence type="ECO:0000256" key="2">
    <source>
        <dbReference type="SAM" id="MobiDB-lite"/>
    </source>
</evidence>
<keyword evidence="5" id="KW-1185">Reference proteome</keyword>
<dbReference type="STRING" id="121290.APY04_2723"/>
<dbReference type="CDD" id="cd00093">
    <property type="entry name" value="HTH_XRE"/>
    <property type="match status" value="1"/>
</dbReference>
<dbReference type="Proteomes" id="UP000059074">
    <property type="component" value="Unassembled WGS sequence"/>
</dbReference>
<dbReference type="InterPro" id="IPR001387">
    <property type="entry name" value="Cro/C1-type_HTH"/>
</dbReference>
<sequence>MKRPATSRKAPGKPPQAKTAAKAVGETLPEGAANGKIEAVLRDVLAQNVAVVGEQDPHALTGARDNLLEVAIGREVRAFRNKLGITASDLARAADLSLGMLSKIENGVTSASLTTLQRLSKALGVPVTSLFRRFEERRDAVFVSAGKGLQIERRGTRAGHQYQLLGHTGGFSGSVIVEPYLIQLTEKSDVFPLFQHSGHELIYMLEGEVVYRHGDRLYPMKKGDSLFFDADAPHGPEELTRLPIRFLSVISYAREQ</sequence>
<evidence type="ECO:0000313" key="4">
    <source>
        <dbReference type="EMBL" id="KWT65485.1"/>
    </source>
</evidence>
<organism evidence="4 5">
    <name type="scientific">Hyphomicrobium sulfonivorans</name>
    <dbReference type="NCBI Taxonomy" id="121290"/>
    <lineage>
        <taxon>Bacteria</taxon>
        <taxon>Pseudomonadati</taxon>
        <taxon>Pseudomonadota</taxon>
        <taxon>Alphaproteobacteria</taxon>
        <taxon>Hyphomicrobiales</taxon>
        <taxon>Hyphomicrobiaceae</taxon>
        <taxon>Hyphomicrobium</taxon>
    </lineage>
</organism>
<protein>
    <submittedName>
        <fullName evidence="4">Transcriptional regulator, MerR family</fullName>
    </submittedName>
</protein>
<dbReference type="PANTHER" id="PTHR46797:SF1">
    <property type="entry name" value="METHYLPHOSPHONATE SYNTHASE"/>
    <property type="match status" value="1"/>
</dbReference>
<comment type="caution">
    <text evidence="4">The sequence shown here is derived from an EMBL/GenBank/DDBJ whole genome shotgun (WGS) entry which is preliminary data.</text>
</comment>
<dbReference type="InterPro" id="IPR010982">
    <property type="entry name" value="Lambda_DNA-bd_dom_sf"/>
</dbReference>
<dbReference type="Gene3D" id="2.60.120.10">
    <property type="entry name" value="Jelly Rolls"/>
    <property type="match status" value="1"/>
</dbReference>
<dbReference type="RefSeq" id="WP_083509776.1">
    <property type="nucleotide sequence ID" value="NZ_LMTR01000078.1"/>
</dbReference>
<dbReference type="OrthoDB" id="9805356at2"/>